<dbReference type="GO" id="GO:0000978">
    <property type="term" value="F:RNA polymerase II cis-regulatory region sequence-specific DNA binding"/>
    <property type="evidence" value="ECO:0007669"/>
    <property type="project" value="EnsemblFungi"/>
</dbReference>
<dbReference type="InterPro" id="IPR036638">
    <property type="entry name" value="HLH_DNA-bd_sf"/>
</dbReference>
<keyword evidence="1" id="KW-0238">DNA-binding</keyword>
<dbReference type="GO" id="GO:0006338">
    <property type="term" value="P:chromatin remodeling"/>
    <property type="evidence" value="ECO:0007669"/>
    <property type="project" value="EnsemblFungi"/>
</dbReference>
<organism evidence="5 6">
    <name type="scientific">Huiozyma naganishii (strain ATCC MYA-139 / BCRC 22969 / CBS 8797 / KCTC 17520 / NBRC 10181 / NCYC 3082 / Yp74L-3)</name>
    <name type="common">Yeast</name>
    <name type="synonym">Kazachstania naganishii</name>
    <dbReference type="NCBI Taxonomy" id="1071383"/>
    <lineage>
        <taxon>Eukaryota</taxon>
        <taxon>Fungi</taxon>
        <taxon>Dikarya</taxon>
        <taxon>Ascomycota</taxon>
        <taxon>Saccharomycotina</taxon>
        <taxon>Saccharomycetes</taxon>
        <taxon>Saccharomycetales</taxon>
        <taxon>Saccharomycetaceae</taxon>
        <taxon>Huiozyma</taxon>
    </lineage>
</organism>
<dbReference type="PANTHER" id="PTHR47787:SF1">
    <property type="entry name" value="CENTROMERE-BINDING PROTEIN 1"/>
    <property type="match status" value="1"/>
</dbReference>
<proteinExistence type="predicted"/>
<protein>
    <recommendedName>
        <fullName evidence="4">BHLH domain-containing protein</fullName>
    </recommendedName>
</protein>
<feature type="compositionally biased region" description="Acidic residues" evidence="3">
    <location>
        <begin position="49"/>
        <end position="74"/>
    </location>
</feature>
<dbReference type="GO" id="GO:0089713">
    <property type="term" value="C:Cbf1-Met4-Met28 complex"/>
    <property type="evidence" value="ECO:0007669"/>
    <property type="project" value="EnsemblFungi"/>
</dbReference>
<evidence type="ECO:0000256" key="1">
    <source>
        <dbReference type="ARBA" id="ARBA00023125"/>
    </source>
</evidence>
<evidence type="ECO:0000256" key="3">
    <source>
        <dbReference type="SAM" id="MobiDB-lite"/>
    </source>
</evidence>
<dbReference type="GO" id="GO:0000776">
    <property type="term" value="C:kinetochore"/>
    <property type="evidence" value="ECO:0007669"/>
    <property type="project" value="EnsemblFungi"/>
</dbReference>
<dbReference type="SMART" id="SM00353">
    <property type="entry name" value="HLH"/>
    <property type="match status" value="1"/>
</dbReference>
<dbReference type="eggNOG" id="KOG1318">
    <property type="taxonomic scope" value="Eukaryota"/>
</dbReference>
<feature type="compositionally biased region" description="Basic and acidic residues" evidence="3">
    <location>
        <begin position="123"/>
        <end position="148"/>
    </location>
</feature>
<dbReference type="CDD" id="cd11398">
    <property type="entry name" value="bHLHzip_scCBP1"/>
    <property type="match status" value="1"/>
</dbReference>
<gene>
    <name evidence="5" type="primary">KNAG0B00250</name>
    <name evidence="5" type="ordered locus">KNAG_0B00250</name>
</gene>
<dbReference type="GO" id="GO:0007059">
    <property type="term" value="P:chromosome segregation"/>
    <property type="evidence" value="ECO:0007669"/>
    <property type="project" value="EnsemblFungi"/>
</dbReference>
<dbReference type="Proteomes" id="UP000006310">
    <property type="component" value="Chromosome 2"/>
</dbReference>
<evidence type="ECO:0000259" key="4">
    <source>
        <dbReference type="PROSITE" id="PS50888"/>
    </source>
</evidence>
<dbReference type="HOGENOM" id="CLU_046871_0_1_1"/>
<feature type="compositionally biased region" description="Basic and acidic residues" evidence="3">
    <location>
        <begin position="25"/>
        <end position="48"/>
    </location>
</feature>
<reference evidence="6" key="2">
    <citation type="submission" date="2012-08" db="EMBL/GenBank/DDBJ databases">
        <title>Genome sequence of Kazachstania naganishii.</title>
        <authorList>
            <person name="Gordon J.L."/>
            <person name="Armisen D."/>
            <person name="Proux-Wera E."/>
            <person name="OhEigeartaigh S.S."/>
            <person name="Byrne K.P."/>
            <person name="Wolfe K.H."/>
        </authorList>
    </citation>
    <scope>NUCLEOTIDE SEQUENCE [LARGE SCALE GENOMIC DNA]</scope>
    <source>
        <strain evidence="6">ATCC MYA-139 / BCRC 22969 / CBS 8797 / CCRC 22969 / KCTC 17520 / NBRC 10181 / NCYC 3082</strain>
    </source>
</reference>
<evidence type="ECO:0000313" key="6">
    <source>
        <dbReference type="Proteomes" id="UP000006310"/>
    </source>
</evidence>
<dbReference type="STRING" id="1071383.J7S341"/>
<reference evidence="5 6" key="1">
    <citation type="journal article" date="2011" name="Proc. Natl. Acad. Sci. U.S.A.">
        <title>Evolutionary erosion of yeast sex chromosomes by mating-type switching accidents.</title>
        <authorList>
            <person name="Gordon J.L."/>
            <person name="Armisen D."/>
            <person name="Proux-Wera E."/>
            <person name="Oheigeartaigh S.S."/>
            <person name="Byrne K.P."/>
            <person name="Wolfe K.H."/>
        </authorList>
    </citation>
    <scope>NUCLEOTIDE SEQUENCE [LARGE SCALE GENOMIC DNA]</scope>
    <source>
        <strain evidence="6">ATCC MYA-139 / BCRC 22969 / CBS 8797 / CCRC 22969 / KCTC 17520 / NBRC 10181 / NCYC 3082</strain>
    </source>
</reference>
<dbReference type="GO" id="GO:0001228">
    <property type="term" value="F:DNA-binding transcription activator activity, RNA polymerase II-specific"/>
    <property type="evidence" value="ECO:0007669"/>
    <property type="project" value="EnsemblFungi"/>
</dbReference>
<feature type="compositionally biased region" description="Basic and acidic residues" evidence="3">
    <location>
        <begin position="1"/>
        <end position="11"/>
    </location>
</feature>
<dbReference type="GeneID" id="34524124"/>
<dbReference type="PANTHER" id="PTHR47787">
    <property type="entry name" value="CENTROMERE-BINDING PROTEIN 1"/>
    <property type="match status" value="1"/>
</dbReference>
<keyword evidence="2" id="KW-0539">Nucleus</keyword>
<dbReference type="EMBL" id="HE978315">
    <property type="protein sequence ID" value="CCK68474.1"/>
    <property type="molecule type" value="Genomic_DNA"/>
</dbReference>
<feature type="region of interest" description="Disordered" evidence="3">
    <location>
        <begin position="116"/>
        <end position="205"/>
    </location>
</feature>
<feature type="domain" description="BHLH" evidence="4">
    <location>
        <begin position="216"/>
        <end position="264"/>
    </location>
</feature>
<dbReference type="SUPFAM" id="SSF47459">
    <property type="entry name" value="HLH, helix-loop-helix DNA-binding domain"/>
    <property type="match status" value="1"/>
</dbReference>
<sequence>MSRVARKLERDANDEEDGSQLKKQRHEEEDAEEQQHGDGQESQAHGDDVGEEEENQGDDEEEEEGRMEVGDDNNIDSALLEAETAAREHASHYGGQESVNVDVGTDAATAAVTATYNQLLQHNAEREEANRHSGGDGDGSDSGHDNSRSGHTVEVQLEDPTGPVDEKGLGGPHGEGKDSDGNESVLDELSDATKRIMGKRGRKPAVVAGTEAWKLQRKESHKEVERRRRENINTAINSLSDLLPVKESSKAAILTRAAEYIQKMKETENANIEKWTLQKLLSEQNASQLSTANEKLQEALGNAFKEIEYLKKLCKKHGVSVEEGQFDETD</sequence>
<feature type="region of interest" description="Disordered" evidence="3">
    <location>
        <begin position="1"/>
        <end position="101"/>
    </location>
</feature>
<dbReference type="GO" id="GO:0005634">
    <property type="term" value="C:nucleus"/>
    <property type="evidence" value="ECO:0007669"/>
    <property type="project" value="TreeGrafter"/>
</dbReference>
<dbReference type="AlphaFoldDB" id="J7S341"/>
<evidence type="ECO:0000313" key="5">
    <source>
        <dbReference type="EMBL" id="CCK68474.1"/>
    </source>
</evidence>
<dbReference type="GO" id="GO:1900060">
    <property type="term" value="P:negative regulation of ceramide biosynthetic process"/>
    <property type="evidence" value="ECO:0007669"/>
    <property type="project" value="EnsemblFungi"/>
</dbReference>
<dbReference type="InterPro" id="IPR047206">
    <property type="entry name" value="bHLHzip_scCBP1-like"/>
</dbReference>
<name>J7S341_HUIN7</name>
<dbReference type="Pfam" id="PF00010">
    <property type="entry name" value="HLH"/>
    <property type="match status" value="1"/>
</dbReference>
<dbReference type="RefSeq" id="XP_022462720.1">
    <property type="nucleotide sequence ID" value="XM_022611297.1"/>
</dbReference>
<dbReference type="GO" id="GO:0001227">
    <property type="term" value="F:DNA-binding transcription repressor activity, RNA polymerase II-specific"/>
    <property type="evidence" value="ECO:0007669"/>
    <property type="project" value="EnsemblFungi"/>
</dbReference>
<dbReference type="PROSITE" id="PS50888">
    <property type="entry name" value="BHLH"/>
    <property type="match status" value="1"/>
</dbReference>
<dbReference type="GO" id="GO:0061431">
    <property type="term" value="P:cellular response to methionine"/>
    <property type="evidence" value="ECO:0007669"/>
    <property type="project" value="EnsemblFungi"/>
</dbReference>
<dbReference type="KEGG" id="kng:KNAG_0B00250"/>
<evidence type="ECO:0000256" key="2">
    <source>
        <dbReference type="ARBA" id="ARBA00023242"/>
    </source>
</evidence>
<dbReference type="GO" id="GO:1900059">
    <property type="term" value="P:positive regulation of sulfate assimilation"/>
    <property type="evidence" value="ECO:0007669"/>
    <property type="project" value="EnsemblFungi"/>
</dbReference>
<dbReference type="GO" id="GO:0046983">
    <property type="term" value="F:protein dimerization activity"/>
    <property type="evidence" value="ECO:0007669"/>
    <property type="project" value="InterPro"/>
</dbReference>
<dbReference type="GO" id="GO:1900090">
    <property type="term" value="P:positive regulation of inositol biosynthetic process"/>
    <property type="evidence" value="ECO:0007669"/>
    <property type="project" value="EnsemblFungi"/>
</dbReference>
<dbReference type="InterPro" id="IPR011598">
    <property type="entry name" value="bHLH_dom"/>
</dbReference>
<dbReference type="GO" id="GO:0061629">
    <property type="term" value="F:RNA polymerase II-specific DNA-binding transcription factor binding"/>
    <property type="evidence" value="ECO:0007669"/>
    <property type="project" value="EnsemblFungi"/>
</dbReference>
<accession>J7S341</accession>
<dbReference type="Gene3D" id="4.10.280.10">
    <property type="entry name" value="Helix-loop-helix DNA-binding domain"/>
    <property type="match status" value="1"/>
</dbReference>
<dbReference type="GO" id="GO:0019237">
    <property type="term" value="F:centromeric DNA binding"/>
    <property type="evidence" value="ECO:0007669"/>
    <property type="project" value="EnsemblFungi"/>
</dbReference>
<keyword evidence="6" id="KW-1185">Reference proteome</keyword>
<feature type="compositionally biased region" description="Basic and acidic residues" evidence="3">
    <location>
        <begin position="164"/>
        <end position="180"/>
    </location>
</feature>
<dbReference type="OrthoDB" id="71302at2759"/>